<proteinExistence type="predicted"/>
<organism evidence="8">
    <name type="scientific">uncultured Nocardioides sp</name>
    <dbReference type="NCBI Taxonomy" id="198441"/>
    <lineage>
        <taxon>Bacteria</taxon>
        <taxon>Bacillati</taxon>
        <taxon>Actinomycetota</taxon>
        <taxon>Actinomycetes</taxon>
        <taxon>Propionibacteriales</taxon>
        <taxon>Nocardioidaceae</taxon>
        <taxon>Nocardioides</taxon>
        <taxon>environmental samples</taxon>
    </lineage>
</organism>
<dbReference type="InterPro" id="IPR009908">
    <property type="entry name" value="Methylamine_util_MauE"/>
</dbReference>
<evidence type="ECO:0000256" key="5">
    <source>
        <dbReference type="SAM" id="MobiDB-lite"/>
    </source>
</evidence>
<dbReference type="GO" id="GO:0030416">
    <property type="term" value="P:methylamine metabolic process"/>
    <property type="evidence" value="ECO:0007669"/>
    <property type="project" value="InterPro"/>
</dbReference>
<evidence type="ECO:0000256" key="3">
    <source>
        <dbReference type="ARBA" id="ARBA00022989"/>
    </source>
</evidence>
<feature type="domain" description="Methylamine utilisation protein MauE" evidence="7">
    <location>
        <begin position="3"/>
        <end position="135"/>
    </location>
</feature>
<dbReference type="Pfam" id="PF07291">
    <property type="entry name" value="MauE"/>
    <property type="match status" value="1"/>
</dbReference>
<accession>A0A6J4NUK7</accession>
<dbReference type="AlphaFoldDB" id="A0A6J4NUK7"/>
<comment type="subcellular location">
    <subcellularLocation>
        <location evidence="1">Membrane</location>
        <topology evidence="1">Multi-pass membrane protein</topology>
    </subcellularLocation>
</comment>
<feature type="transmembrane region" description="Helical" evidence="6">
    <location>
        <begin position="73"/>
        <end position="93"/>
    </location>
</feature>
<evidence type="ECO:0000256" key="1">
    <source>
        <dbReference type="ARBA" id="ARBA00004141"/>
    </source>
</evidence>
<dbReference type="UniPathway" id="UPA00895"/>
<keyword evidence="2 6" id="KW-0812">Transmembrane</keyword>
<keyword evidence="4 6" id="KW-0472">Membrane</keyword>
<dbReference type="EMBL" id="CADCUM010000107">
    <property type="protein sequence ID" value="CAA9398104.1"/>
    <property type="molecule type" value="Genomic_DNA"/>
</dbReference>
<feature type="transmembrane region" description="Helical" evidence="6">
    <location>
        <begin position="45"/>
        <end position="66"/>
    </location>
</feature>
<feature type="compositionally biased region" description="Gly residues" evidence="5">
    <location>
        <begin position="170"/>
        <end position="183"/>
    </location>
</feature>
<evidence type="ECO:0000259" key="7">
    <source>
        <dbReference type="Pfam" id="PF07291"/>
    </source>
</evidence>
<feature type="transmembrane region" description="Helical" evidence="6">
    <location>
        <begin position="7"/>
        <end position="25"/>
    </location>
</feature>
<gene>
    <name evidence="8" type="ORF">AVDCRST_MAG32-2813</name>
</gene>
<name>A0A6J4NUK7_9ACTN</name>
<feature type="region of interest" description="Disordered" evidence="5">
    <location>
        <begin position="153"/>
        <end position="183"/>
    </location>
</feature>
<evidence type="ECO:0000313" key="8">
    <source>
        <dbReference type="EMBL" id="CAA9398104.1"/>
    </source>
</evidence>
<sequence>MRDWFGLIARLVTGGVWIVAGALKLPHPGESVRAVRAYDLLPEAVVPTVGHLLPVVEVVVGACLVLGLLTRAMAAVSAVLLLAFIVGIASAWARGLSIDCGCFGGGGRIQDAAETYPVEIARDAGLLALSAWLVVRPRTRLALDSLLFRSSYDDPEGTHDGDEEEPAGQGSRGGQAGGPAGPE</sequence>
<evidence type="ECO:0000256" key="2">
    <source>
        <dbReference type="ARBA" id="ARBA00022692"/>
    </source>
</evidence>
<protein>
    <submittedName>
        <fullName evidence="8">Membrane protein</fullName>
    </submittedName>
</protein>
<keyword evidence="3 6" id="KW-1133">Transmembrane helix</keyword>
<reference evidence="8" key="1">
    <citation type="submission" date="2020-02" db="EMBL/GenBank/DDBJ databases">
        <authorList>
            <person name="Meier V. D."/>
        </authorList>
    </citation>
    <scope>NUCLEOTIDE SEQUENCE</scope>
    <source>
        <strain evidence="8">AVDCRST_MAG32</strain>
    </source>
</reference>
<dbReference type="GO" id="GO:0016020">
    <property type="term" value="C:membrane"/>
    <property type="evidence" value="ECO:0007669"/>
    <property type="project" value="UniProtKB-SubCell"/>
</dbReference>
<evidence type="ECO:0000256" key="4">
    <source>
        <dbReference type="ARBA" id="ARBA00023136"/>
    </source>
</evidence>
<evidence type="ECO:0000256" key="6">
    <source>
        <dbReference type="SAM" id="Phobius"/>
    </source>
</evidence>